<dbReference type="SUPFAM" id="SSF52172">
    <property type="entry name" value="CheY-like"/>
    <property type="match status" value="1"/>
</dbReference>
<accession>A0A1M6BYV7</accession>
<dbReference type="Pfam" id="PF00072">
    <property type="entry name" value="Response_reg"/>
    <property type="match status" value="1"/>
</dbReference>
<sequence>MNGIDHMGGGRPAAPDRPLAGLTLLLVEDSRHAADGIRLFCQRAGARIRRADSLAAARRHLCVYRPGAVVVDMGLPDGTGAELIAELHAARPRIGILLGLSADPGARAAALQAGADGFLTKPGPTFAGFVALLGAGATSDGPALAVGAEGPSLRDDLARAEMLLVEEDGNVAYAAQFLGSLARASGDGPLARGADRLSGAAGSDSSRRDLARLVARRLDDRVEL</sequence>
<dbReference type="CDD" id="cd00156">
    <property type="entry name" value="REC"/>
    <property type="match status" value="1"/>
</dbReference>
<dbReference type="PANTHER" id="PTHR44591">
    <property type="entry name" value="STRESS RESPONSE REGULATOR PROTEIN 1"/>
    <property type="match status" value="1"/>
</dbReference>
<dbReference type="InterPro" id="IPR050595">
    <property type="entry name" value="Bact_response_regulator"/>
</dbReference>
<reference evidence="4 5" key="1">
    <citation type="submission" date="2016-11" db="EMBL/GenBank/DDBJ databases">
        <authorList>
            <person name="Jaros S."/>
            <person name="Januszkiewicz K."/>
            <person name="Wedrychowicz H."/>
        </authorList>
    </citation>
    <scope>NUCLEOTIDE SEQUENCE [LARGE SCALE GENOMIC DNA]</scope>
    <source>
        <strain evidence="4 5">DSM 100565</strain>
    </source>
</reference>
<dbReference type="EMBL" id="FQYO01000002">
    <property type="protein sequence ID" value="SHI53628.1"/>
    <property type="molecule type" value="Genomic_DNA"/>
</dbReference>
<feature type="modified residue" description="4-aspartylphosphate" evidence="2">
    <location>
        <position position="72"/>
    </location>
</feature>
<dbReference type="InterPro" id="IPR011006">
    <property type="entry name" value="CheY-like_superfamily"/>
</dbReference>
<organism evidence="4 5">
    <name type="scientific">Wenxinia saemankumensis</name>
    <dbReference type="NCBI Taxonomy" id="1447782"/>
    <lineage>
        <taxon>Bacteria</taxon>
        <taxon>Pseudomonadati</taxon>
        <taxon>Pseudomonadota</taxon>
        <taxon>Alphaproteobacteria</taxon>
        <taxon>Rhodobacterales</taxon>
        <taxon>Roseobacteraceae</taxon>
        <taxon>Wenxinia</taxon>
    </lineage>
</organism>
<evidence type="ECO:0000256" key="2">
    <source>
        <dbReference type="PROSITE-ProRule" id="PRU00169"/>
    </source>
</evidence>
<feature type="domain" description="Response regulatory" evidence="3">
    <location>
        <begin position="23"/>
        <end position="136"/>
    </location>
</feature>
<dbReference type="Proteomes" id="UP000184292">
    <property type="component" value="Unassembled WGS sequence"/>
</dbReference>
<name>A0A1M6BYV7_9RHOB</name>
<dbReference type="OrthoDB" id="7831674at2"/>
<keyword evidence="5" id="KW-1185">Reference proteome</keyword>
<dbReference type="Gene3D" id="3.40.50.2300">
    <property type="match status" value="1"/>
</dbReference>
<protein>
    <submittedName>
        <fullName evidence="4">Response regulator receiver protein</fullName>
    </submittedName>
</protein>
<dbReference type="AlphaFoldDB" id="A0A1M6BYV7"/>
<evidence type="ECO:0000256" key="1">
    <source>
        <dbReference type="ARBA" id="ARBA00022553"/>
    </source>
</evidence>
<dbReference type="PROSITE" id="PS50110">
    <property type="entry name" value="RESPONSE_REGULATORY"/>
    <property type="match status" value="1"/>
</dbReference>
<evidence type="ECO:0000259" key="3">
    <source>
        <dbReference type="PROSITE" id="PS50110"/>
    </source>
</evidence>
<keyword evidence="1 2" id="KW-0597">Phosphoprotein</keyword>
<evidence type="ECO:0000313" key="4">
    <source>
        <dbReference type="EMBL" id="SHI53628.1"/>
    </source>
</evidence>
<gene>
    <name evidence="4" type="ORF">SAMN05444417_0906</name>
</gene>
<proteinExistence type="predicted"/>
<dbReference type="STRING" id="1447782.SAMN05444417_0906"/>
<dbReference type="GO" id="GO:0000160">
    <property type="term" value="P:phosphorelay signal transduction system"/>
    <property type="evidence" value="ECO:0007669"/>
    <property type="project" value="InterPro"/>
</dbReference>
<dbReference type="PANTHER" id="PTHR44591:SF25">
    <property type="entry name" value="CHEMOTAXIS TWO-COMPONENT RESPONSE REGULATOR"/>
    <property type="match status" value="1"/>
</dbReference>
<dbReference type="InterPro" id="IPR001789">
    <property type="entry name" value="Sig_transdc_resp-reg_receiver"/>
</dbReference>
<dbReference type="SMART" id="SM00448">
    <property type="entry name" value="REC"/>
    <property type="match status" value="1"/>
</dbReference>
<evidence type="ECO:0000313" key="5">
    <source>
        <dbReference type="Proteomes" id="UP000184292"/>
    </source>
</evidence>
<dbReference type="RefSeq" id="WP_073326642.1">
    <property type="nucleotide sequence ID" value="NZ_FQYO01000002.1"/>
</dbReference>